<dbReference type="CDD" id="cd17909">
    <property type="entry name" value="CheC_ClassI"/>
    <property type="match status" value="1"/>
</dbReference>
<dbReference type="AlphaFoldDB" id="A0A173X4F3"/>
<evidence type="ECO:0000256" key="1">
    <source>
        <dbReference type="ARBA" id="ARBA00022500"/>
    </source>
</evidence>
<dbReference type="Gene3D" id="3.40.1550.10">
    <property type="entry name" value="CheC-like"/>
    <property type="match status" value="1"/>
</dbReference>
<dbReference type="GO" id="GO:0006935">
    <property type="term" value="P:chemotaxis"/>
    <property type="evidence" value="ECO:0007669"/>
    <property type="project" value="UniProtKB-KW"/>
</dbReference>
<keyword evidence="2" id="KW-0378">Hydrolase</keyword>
<dbReference type="PANTHER" id="PTHR43693:SF1">
    <property type="entry name" value="PROTEIN PHOSPHATASE CHEZ"/>
    <property type="match status" value="1"/>
</dbReference>
<name>A0A173X4F3_9FIRM</name>
<evidence type="ECO:0000313" key="5">
    <source>
        <dbReference type="Proteomes" id="UP000266172"/>
    </source>
</evidence>
<dbReference type="GO" id="GO:0016787">
    <property type="term" value="F:hydrolase activity"/>
    <property type="evidence" value="ECO:0007669"/>
    <property type="project" value="UniProtKB-KW"/>
</dbReference>
<dbReference type="PANTHER" id="PTHR43693">
    <property type="entry name" value="PROTEIN PHOSPHATASE CHEZ"/>
    <property type="match status" value="1"/>
</dbReference>
<gene>
    <name evidence="4" type="ORF">DWX93_02530</name>
</gene>
<sequence length="206" mass="22229">MGNMTLEQVNDMYLDVLREIGNIGAGNATSAIANMLGMKIDMNVPSIRLMEVSQLGMAVGAEDETIVGIFLEVETDIEGSMMFLLDIPSARYLVNKLMMTNEPDDQPFGEMELSALKEIGNIIAGSYLSALSSLTNLVITPSVPYIAVDMAASILSVPAIEFGQYGDNALLIQTEICADVAINGYFILMPEQDSYEKILTSLGISI</sequence>
<dbReference type="InterPro" id="IPR050992">
    <property type="entry name" value="CheZ_family_phosphatases"/>
</dbReference>
<dbReference type="Proteomes" id="UP000266172">
    <property type="component" value="Unassembled WGS sequence"/>
</dbReference>
<dbReference type="EMBL" id="QRVL01000001">
    <property type="protein sequence ID" value="RGS42694.1"/>
    <property type="molecule type" value="Genomic_DNA"/>
</dbReference>
<feature type="domain" description="CheC-like protein" evidence="3">
    <location>
        <begin position="111"/>
        <end position="144"/>
    </location>
</feature>
<evidence type="ECO:0000259" key="3">
    <source>
        <dbReference type="Pfam" id="PF04509"/>
    </source>
</evidence>
<protein>
    <submittedName>
        <fullName evidence="4">Chemotaxis protein CheC</fullName>
    </submittedName>
</protein>
<organism evidence="4 5">
    <name type="scientific">Roseburia hominis</name>
    <dbReference type="NCBI Taxonomy" id="301301"/>
    <lineage>
        <taxon>Bacteria</taxon>
        <taxon>Bacillati</taxon>
        <taxon>Bacillota</taxon>
        <taxon>Clostridia</taxon>
        <taxon>Lachnospirales</taxon>
        <taxon>Lachnospiraceae</taxon>
        <taxon>Roseburia</taxon>
    </lineage>
</organism>
<dbReference type="GeneID" id="93723226"/>
<dbReference type="InterPro" id="IPR007597">
    <property type="entry name" value="CheC"/>
</dbReference>
<proteinExistence type="predicted"/>
<evidence type="ECO:0000313" key="4">
    <source>
        <dbReference type="EMBL" id="RGS42694.1"/>
    </source>
</evidence>
<dbReference type="RefSeq" id="WP_014079570.1">
    <property type="nucleotide sequence ID" value="NZ_CAKMUY010000017.1"/>
</dbReference>
<feature type="domain" description="CheC-like protein" evidence="3">
    <location>
        <begin position="12"/>
        <end position="47"/>
    </location>
</feature>
<evidence type="ECO:0000256" key="2">
    <source>
        <dbReference type="ARBA" id="ARBA00022801"/>
    </source>
</evidence>
<dbReference type="InterPro" id="IPR028976">
    <property type="entry name" value="CheC-like_sf"/>
</dbReference>
<comment type="caution">
    <text evidence="4">The sequence shown here is derived from an EMBL/GenBank/DDBJ whole genome shotgun (WGS) entry which is preliminary data.</text>
</comment>
<keyword evidence="1" id="KW-0145">Chemotaxis</keyword>
<accession>A0A173X4F3</accession>
<dbReference type="OMA" id="APGNMFF"/>
<dbReference type="Pfam" id="PF04509">
    <property type="entry name" value="CheC"/>
    <property type="match status" value="2"/>
</dbReference>
<reference evidence="4 5" key="1">
    <citation type="submission" date="2018-08" db="EMBL/GenBank/DDBJ databases">
        <title>A genome reference for cultivated species of the human gut microbiota.</title>
        <authorList>
            <person name="Zou Y."/>
            <person name="Xue W."/>
            <person name="Luo G."/>
        </authorList>
    </citation>
    <scope>NUCLEOTIDE SEQUENCE [LARGE SCALE GENOMIC DNA]</scope>
    <source>
        <strain evidence="4 5">AF22-12AC</strain>
    </source>
</reference>
<dbReference type="SUPFAM" id="SSF103039">
    <property type="entry name" value="CheC-like"/>
    <property type="match status" value="1"/>
</dbReference>